<dbReference type="RefSeq" id="WP_013240289.1">
    <property type="nucleotide sequence ID" value="NC_014328.1"/>
</dbReference>
<evidence type="ECO:0000313" key="5">
    <source>
        <dbReference type="Proteomes" id="UP000077020"/>
    </source>
</evidence>
<proteinExistence type="predicted"/>
<name>D8GTA7_CLOLD</name>
<sequence length="271" mass="30433">MNNLVSKQNLTLDSREVAKMVGKDHKNLLRDINTYISQMKQANEDSSKLSTPINPTDYFIESLYVNSQNKTQPCYLLTKLGCEFVSNKLTGVKGTAFTAIYTKKFNDMEASINTGLDTSQLSPSLQMFSKIFESLANAELGQKKLQQGITEAKKEASEVKKEVQGIRDTITLSSTSWRKDTTALVNKIALNVGGYDHIKAIREESYKLLNERMGVDVKTRLTNKRRRMADEGICKSKRDKLTILDVIQDDKKLIEGYVAIIKEMAIKSGTS</sequence>
<dbReference type="PATRIC" id="fig|748727.19.peg.24"/>
<reference evidence="3 5" key="3">
    <citation type="journal article" date="2016" name="Biotechnol. Bioeng.">
        <title>Traits of selected Clostridium strains for syngas fermentation to ethanol.</title>
        <authorList>
            <person name="Martin M.E."/>
            <person name="Richter H."/>
            <person name="Saha S."/>
            <person name="Angenent L.T."/>
        </authorList>
    </citation>
    <scope>NUCLEOTIDE SEQUENCE [LARGE SCALE GENOMIC DNA]</scope>
    <source>
        <strain evidence="3 5">PETC</strain>
    </source>
</reference>
<dbReference type="KEGG" id="clj:CLJU_c36650"/>
<dbReference type="EMBL" id="LITS01000001">
    <property type="protein sequence ID" value="OAA89418.1"/>
    <property type="molecule type" value="Genomic_DNA"/>
</dbReference>
<dbReference type="AlphaFoldDB" id="D8GTA7"/>
<protein>
    <submittedName>
        <fullName evidence="3">Phage regulatory protein Rha (Phage_pRha)</fullName>
    </submittedName>
    <submittedName>
        <fullName evidence="2">Putative phage regulatory protein</fullName>
    </submittedName>
</protein>
<evidence type="ECO:0000256" key="1">
    <source>
        <dbReference type="SAM" id="Coils"/>
    </source>
</evidence>
<gene>
    <name evidence="2" type="primary">rha</name>
    <name evidence="2" type="ordered locus">CLJU_c36650</name>
    <name evidence="3" type="ORF">WX45_01250</name>
</gene>
<dbReference type="Proteomes" id="UP000001656">
    <property type="component" value="Chromosome"/>
</dbReference>
<dbReference type="InterPro" id="IPR014054">
    <property type="entry name" value="Phage_regulatory_Rha"/>
</dbReference>
<dbReference type="STRING" id="748727.CLJU_c36650"/>
<accession>D8GTA7</accession>
<evidence type="ECO:0000313" key="2">
    <source>
        <dbReference type="EMBL" id="ADK16706.1"/>
    </source>
</evidence>
<dbReference type="eggNOG" id="COG3646">
    <property type="taxonomic scope" value="Bacteria"/>
</dbReference>
<dbReference type="Pfam" id="PF09669">
    <property type="entry name" value="Phage_pRha"/>
    <property type="match status" value="1"/>
</dbReference>
<evidence type="ECO:0000313" key="3">
    <source>
        <dbReference type="EMBL" id="OAA89418.1"/>
    </source>
</evidence>
<reference evidence="2" key="1">
    <citation type="submission" date="2009-07" db="EMBL/GenBank/DDBJ databases">
        <authorList>
            <person name="Koepke M."/>
            <person name="Hujer S."/>
            <person name="Held C."/>
            <person name="Wiezer A."/>
            <person name="Liesegang H."/>
            <person name="Ehrenreich A."/>
            <person name="Gottschalk G."/>
            <person name="Duerre P."/>
        </authorList>
    </citation>
    <scope>NUCLEOTIDE SEQUENCE</scope>
    <source>
        <strain evidence="2">DSM 13528</strain>
    </source>
</reference>
<organism evidence="2 4">
    <name type="scientific">Clostridium ljungdahlii (strain ATCC 55383 / DSM 13528 / PETC)</name>
    <dbReference type="NCBI Taxonomy" id="748727"/>
    <lineage>
        <taxon>Bacteria</taxon>
        <taxon>Bacillati</taxon>
        <taxon>Bacillota</taxon>
        <taxon>Clostridia</taxon>
        <taxon>Eubacteriales</taxon>
        <taxon>Clostridiaceae</taxon>
        <taxon>Clostridium</taxon>
    </lineage>
</organism>
<dbReference type="NCBIfam" id="TIGR02681">
    <property type="entry name" value="phage_pRha"/>
    <property type="match status" value="1"/>
</dbReference>
<dbReference type="HOGENOM" id="CLU_046670_2_2_9"/>
<evidence type="ECO:0000313" key="4">
    <source>
        <dbReference type="Proteomes" id="UP000001656"/>
    </source>
</evidence>
<dbReference type="EMBL" id="CP001666">
    <property type="protein sequence ID" value="ADK16706.1"/>
    <property type="molecule type" value="Genomic_DNA"/>
</dbReference>
<dbReference type="Proteomes" id="UP000077020">
    <property type="component" value="Unassembled WGS sequence"/>
</dbReference>
<keyword evidence="5" id="KW-1185">Reference proteome</keyword>
<feature type="coiled-coil region" evidence="1">
    <location>
        <begin position="142"/>
        <end position="169"/>
    </location>
</feature>
<reference evidence="2 4" key="2">
    <citation type="journal article" date="2010" name="Proc. Natl. Acad. Sci. U.S.A.">
        <title>Clostridium ljungdahlii represents a microbial production platform based on syngas.</title>
        <authorList>
            <person name="Kopke M."/>
            <person name="Held C."/>
            <person name="Hujer S."/>
            <person name="Liesegang H."/>
            <person name="Wiezer A."/>
            <person name="Wollherr A."/>
            <person name="Ehrenreich A."/>
            <person name="Liebl W."/>
            <person name="Gottschalk G."/>
            <person name="Durre P."/>
        </authorList>
    </citation>
    <scope>NUCLEOTIDE SEQUENCE [LARGE SCALE GENOMIC DNA]</scope>
    <source>
        <strain evidence="4">ATCC 55383 / DSM 13528 / PETC</strain>
        <strain evidence="2">DSM 13528</strain>
    </source>
</reference>
<keyword evidence="1" id="KW-0175">Coiled coil</keyword>